<organism evidence="1">
    <name type="scientific">Variovorax paradoxus</name>
    <dbReference type="NCBI Taxonomy" id="34073"/>
    <lineage>
        <taxon>Bacteria</taxon>
        <taxon>Pseudomonadati</taxon>
        <taxon>Pseudomonadota</taxon>
        <taxon>Betaproteobacteria</taxon>
        <taxon>Burkholderiales</taxon>
        <taxon>Comamonadaceae</taxon>
        <taxon>Variovorax</taxon>
    </lineage>
</organism>
<keyword evidence="1" id="KW-0808">Transferase</keyword>
<dbReference type="SMART" id="SM00882">
    <property type="entry name" value="CoA_trans"/>
    <property type="match status" value="1"/>
</dbReference>
<dbReference type="AlphaFoldDB" id="A0A679JUU7"/>
<dbReference type="RefSeq" id="WP_339094194.1">
    <property type="nucleotide sequence ID" value="NZ_LR743508.1"/>
</dbReference>
<accession>A0A679JUU7</accession>
<dbReference type="InterPro" id="IPR037171">
    <property type="entry name" value="NagB/RpiA_transferase-like"/>
</dbReference>
<dbReference type="PANTHER" id="PTHR43293:SF3">
    <property type="entry name" value="CHOLESTEROL RING-CLEAVING HYDROLASE IPDB SUBUNIT"/>
    <property type="match status" value="1"/>
</dbReference>
<sequence>MTQKSKLVSLDEAVSVVKDGDRIGLGGWIFNAQPMALVRALIRKGARNLDLVPAPGSIAPDMLIGAGCARSTACVFISFEQFGLAPHFRRRAEDGTLKVYELDGPGIAGGLRAGICDMPWTAIPDLGTDLPRHTPEHYWPLPSKPGERKMLAAAAIKPDVCLLHAQQADEQGNVQFLSTPFFDAMLAQASRHVIVSVDRIVSSDTIRRSNHLTKLPGVMVDAVVEAPYGAHPTSSPSLYRADERHLKEYVKASASEESFAAYLKRYTSEAAAHADYLDALGGARLAGLAVSESNLA</sequence>
<dbReference type="Gene3D" id="3.40.1080.10">
    <property type="entry name" value="Glutaconate Coenzyme A-transferase"/>
    <property type="match status" value="1"/>
</dbReference>
<gene>
    <name evidence="1" type="primary">gctA</name>
    <name evidence="1" type="ORF">VVAX_06265</name>
</gene>
<dbReference type="Pfam" id="PF01144">
    <property type="entry name" value="CoA_trans"/>
    <property type="match status" value="1"/>
</dbReference>
<protein>
    <submittedName>
        <fullName evidence="1">Glutaconate CoA-transferase subunit A</fullName>
        <ecNumber evidence="1">2.8.3.12</ecNumber>
    </submittedName>
</protein>
<dbReference type="SUPFAM" id="SSF100950">
    <property type="entry name" value="NagB/RpiA/CoA transferase-like"/>
    <property type="match status" value="1"/>
</dbReference>
<proteinExistence type="predicted"/>
<dbReference type="GO" id="GO:0018730">
    <property type="term" value="F:glutaconate CoA-transferase activity"/>
    <property type="evidence" value="ECO:0007669"/>
    <property type="project" value="UniProtKB-EC"/>
</dbReference>
<evidence type="ECO:0000313" key="1">
    <source>
        <dbReference type="EMBL" id="CAA2109993.1"/>
    </source>
</evidence>
<reference evidence="1" key="1">
    <citation type="submission" date="2019-12" db="EMBL/GenBank/DDBJ databases">
        <authorList>
            <person name="Cremers G."/>
        </authorList>
    </citation>
    <scope>NUCLEOTIDE SEQUENCE</scope>
    <source>
        <strain evidence="1">Vvax</strain>
    </source>
</reference>
<dbReference type="EC" id="2.8.3.12" evidence="1"/>
<dbReference type="PANTHER" id="PTHR43293">
    <property type="entry name" value="ACETATE COA-TRANSFERASE YDIF"/>
    <property type="match status" value="1"/>
</dbReference>
<dbReference type="InterPro" id="IPR004165">
    <property type="entry name" value="CoA_trans_fam_I"/>
</dbReference>
<name>A0A679JUU7_VARPD</name>
<dbReference type="EMBL" id="LR743508">
    <property type="protein sequence ID" value="CAA2109993.1"/>
    <property type="molecule type" value="Genomic_DNA"/>
</dbReference>